<evidence type="ECO:0000313" key="4">
    <source>
        <dbReference type="Proteomes" id="UP001429354"/>
    </source>
</evidence>
<keyword evidence="2" id="KW-1133">Transmembrane helix</keyword>
<reference evidence="3 4" key="1">
    <citation type="submission" date="2018-07" db="EMBL/GenBank/DDBJ databases">
        <title>Whole genome Sequencing of Pseudoxanthomonas gei KCTC 32298 (T).</title>
        <authorList>
            <person name="Kumar S."/>
            <person name="Bansal K."/>
            <person name="Kaur A."/>
            <person name="Patil P."/>
            <person name="Sharma S."/>
            <person name="Patil P.B."/>
        </authorList>
    </citation>
    <scope>NUCLEOTIDE SEQUENCE [LARGE SCALE GENOMIC DNA]</scope>
    <source>
        <strain evidence="3 4">KCTC 32298</strain>
    </source>
</reference>
<keyword evidence="2" id="KW-0812">Transmembrane</keyword>
<accession>A0ABX0AFR1</accession>
<keyword evidence="2" id="KW-0472">Membrane</keyword>
<feature type="transmembrane region" description="Helical" evidence="2">
    <location>
        <begin position="255"/>
        <end position="273"/>
    </location>
</feature>
<feature type="region of interest" description="Disordered" evidence="1">
    <location>
        <begin position="1"/>
        <end position="104"/>
    </location>
</feature>
<organism evidence="3 4">
    <name type="scientific">Pseudoxanthomonas gei</name>
    <dbReference type="NCBI Taxonomy" id="1383030"/>
    <lineage>
        <taxon>Bacteria</taxon>
        <taxon>Pseudomonadati</taxon>
        <taxon>Pseudomonadota</taxon>
        <taxon>Gammaproteobacteria</taxon>
        <taxon>Lysobacterales</taxon>
        <taxon>Lysobacteraceae</taxon>
        <taxon>Pseudoxanthomonas</taxon>
    </lineage>
</organism>
<feature type="compositionally biased region" description="Basic and acidic residues" evidence="1">
    <location>
        <begin position="59"/>
        <end position="104"/>
    </location>
</feature>
<sequence length="274" mass="33303">MPVQRQQAERDRVERLGNRGNEPYRVRSATDPRNRADREAAARQLQQRQASGQGTGDFGDNRRDDRRNDQGRLGRDAQERRIREERERADRFRQQHQRDSRNQWEDRYARQLREQRRNSQYRYQQQYYDRLRQQQLRFVSSNYNYYNDPYYYTPASYRYSYGGRSYQTNRYGRDLMNQAVNYGYQEGLRAGRADRDDGWRSDYRNSYAYEDASYGYNGYYLDQDQYNYYFRQGFQRGYEDSYRNDYRYGRRGNDGNYAILAGVLAAIVALQVIH</sequence>
<comment type="caution">
    <text evidence="3">The sequence shown here is derived from an EMBL/GenBank/DDBJ whole genome shotgun (WGS) entry which is preliminary data.</text>
</comment>
<proteinExistence type="predicted"/>
<gene>
    <name evidence="3" type="ORF">DT603_15695</name>
</gene>
<name>A0ABX0AFR1_9GAMM</name>
<keyword evidence="4" id="KW-1185">Reference proteome</keyword>
<protein>
    <submittedName>
        <fullName evidence="3">Uncharacterized protein</fullName>
    </submittedName>
</protein>
<evidence type="ECO:0000256" key="1">
    <source>
        <dbReference type="SAM" id="MobiDB-lite"/>
    </source>
</evidence>
<evidence type="ECO:0000313" key="3">
    <source>
        <dbReference type="EMBL" id="NDK40281.1"/>
    </source>
</evidence>
<dbReference type="EMBL" id="QOVG01000018">
    <property type="protein sequence ID" value="NDK40281.1"/>
    <property type="molecule type" value="Genomic_DNA"/>
</dbReference>
<dbReference type="Proteomes" id="UP001429354">
    <property type="component" value="Unassembled WGS sequence"/>
</dbReference>
<feature type="compositionally biased region" description="Basic and acidic residues" evidence="1">
    <location>
        <begin position="7"/>
        <end position="41"/>
    </location>
</feature>
<evidence type="ECO:0000256" key="2">
    <source>
        <dbReference type="SAM" id="Phobius"/>
    </source>
</evidence>